<organism evidence="6 7">
    <name type="scientific">Crateriforma conspicua</name>
    <dbReference type="NCBI Taxonomy" id="2527996"/>
    <lineage>
        <taxon>Bacteria</taxon>
        <taxon>Pseudomonadati</taxon>
        <taxon>Planctomycetota</taxon>
        <taxon>Planctomycetia</taxon>
        <taxon>Planctomycetales</taxon>
        <taxon>Planctomycetaceae</taxon>
        <taxon>Crateriforma</taxon>
    </lineage>
</organism>
<dbReference type="Gene3D" id="3.40.30.10">
    <property type="entry name" value="Glutaredoxin"/>
    <property type="match status" value="1"/>
</dbReference>
<reference evidence="6 7" key="1">
    <citation type="submission" date="2019-02" db="EMBL/GenBank/DDBJ databases">
        <title>Deep-cultivation of Planctomycetes and their phenomic and genomic characterization uncovers novel biology.</title>
        <authorList>
            <person name="Wiegand S."/>
            <person name="Jogler M."/>
            <person name="Boedeker C."/>
            <person name="Pinto D."/>
            <person name="Vollmers J."/>
            <person name="Rivas-Marin E."/>
            <person name="Kohn T."/>
            <person name="Peeters S.H."/>
            <person name="Heuer A."/>
            <person name="Rast P."/>
            <person name="Oberbeckmann S."/>
            <person name="Bunk B."/>
            <person name="Jeske O."/>
            <person name="Meyerdierks A."/>
            <person name="Storesund J.E."/>
            <person name="Kallscheuer N."/>
            <person name="Luecker S."/>
            <person name="Lage O.M."/>
            <person name="Pohl T."/>
            <person name="Merkel B.J."/>
            <person name="Hornburger P."/>
            <person name="Mueller R.-W."/>
            <person name="Bruemmer F."/>
            <person name="Labrenz M."/>
            <person name="Spormann A.M."/>
            <person name="Op Den Camp H."/>
            <person name="Overmann J."/>
            <person name="Amann R."/>
            <person name="Jetten M.S.M."/>
            <person name="Mascher T."/>
            <person name="Medema M.H."/>
            <person name="Devos D.P."/>
            <person name="Kaster A.-K."/>
            <person name="Ovreas L."/>
            <person name="Rohde M."/>
            <person name="Galperin M.Y."/>
            <person name="Jogler C."/>
        </authorList>
    </citation>
    <scope>NUCLEOTIDE SEQUENCE [LARGE SCALE GENOMIC DNA]</scope>
    <source>
        <strain evidence="6 7">Pan14r</strain>
    </source>
</reference>
<dbReference type="SUPFAM" id="SSF52833">
    <property type="entry name" value="Thioredoxin-like"/>
    <property type="match status" value="1"/>
</dbReference>
<keyword evidence="3" id="KW-1015">Disulfide bond</keyword>
<evidence type="ECO:0000256" key="1">
    <source>
        <dbReference type="ARBA" id="ARBA00010996"/>
    </source>
</evidence>
<dbReference type="InterPro" id="IPR036249">
    <property type="entry name" value="Thioredoxin-like_sf"/>
</dbReference>
<sequence length="296" mass="31967">MIVLAGAVMFGGPVSAQPLQSGEGVSLNNSIPREVRSVTVTQKLGETIPADVVMTDSSGKSLSTGDLLDGEIPLLITLNYSDCPMLCNVQLNALVQSLDELELKIGEDFRLLSLSIDPTEPTEKVAQTKERYLQEVPRQGGANEGWRFCTAQQEQITKLADALGFSYVYDEQSGEYYHPAMLAYVSPDGVIVRYSLDVGFPVDQLKLSIVEAGQGKVGSAVDQFVLWCYSYDPNKNSYVPQAWKLMRLGGFVTVGALVTALLPFWVGRRRRPAGDPANASSDPPGSQPDSDSAAAN</sequence>
<dbReference type="Proteomes" id="UP000317238">
    <property type="component" value="Unassembled WGS sequence"/>
</dbReference>
<gene>
    <name evidence="6" type="ORF">Pan14r_06180</name>
</gene>
<evidence type="ECO:0000313" key="6">
    <source>
        <dbReference type="EMBL" id="TWT68374.1"/>
    </source>
</evidence>
<dbReference type="Pfam" id="PF02630">
    <property type="entry name" value="SCO1-SenC"/>
    <property type="match status" value="1"/>
</dbReference>
<feature type="transmembrane region" description="Helical" evidence="5">
    <location>
        <begin position="245"/>
        <end position="266"/>
    </location>
</feature>
<evidence type="ECO:0000256" key="3">
    <source>
        <dbReference type="PIRSR" id="PIRSR603782-2"/>
    </source>
</evidence>
<dbReference type="GO" id="GO:0046872">
    <property type="term" value="F:metal ion binding"/>
    <property type="evidence" value="ECO:0007669"/>
    <property type="project" value="UniProtKB-KW"/>
</dbReference>
<name>A0A5C5XZQ2_9PLAN</name>
<evidence type="ECO:0000256" key="4">
    <source>
        <dbReference type="SAM" id="MobiDB-lite"/>
    </source>
</evidence>
<feature type="binding site" evidence="2">
    <location>
        <position position="87"/>
    </location>
    <ligand>
        <name>Cu cation</name>
        <dbReference type="ChEBI" id="CHEBI:23378"/>
    </ligand>
</feature>
<dbReference type="PANTHER" id="PTHR12151:SF8">
    <property type="entry name" value="THIOREDOXIN DOMAIN-CONTAINING PROTEIN"/>
    <property type="match status" value="1"/>
</dbReference>
<dbReference type="InterPro" id="IPR003782">
    <property type="entry name" value="SCO1/SenC"/>
</dbReference>
<evidence type="ECO:0000256" key="5">
    <source>
        <dbReference type="SAM" id="Phobius"/>
    </source>
</evidence>
<dbReference type="CDD" id="cd02968">
    <property type="entry name" value="SCO"/>
    <property type="match status" value="1"/>
</dbReference>
<dbReference type="OrthoDB" id="9786756at2"/>
<feature type="binding site" evidence="2">
    <location>
        <position position="178"/>
    </location>
    <ligand>
        <name>Cu cation</name>
        <dbReference type="ChEBI" id="CHEBI:23378"/>
    </ligand>
</feature>
<keyword evidence="2" id="KW-0479">Metal-binding</keyword>
<keyword evidence="7" id="KW-1185">Reference proteome</keyword>
<evidence type="ECO:0000313" key="7">
    <source>
        <dbReference type="Proteomes" id="UP000317238"/>
    </source>
</evidence>
<accession>A0A5C5XZQ2</accession>
<comment type="caution">
    <text evidence="6">The sequence shown here is derived from an EMBL/GenBank/DDBJ whole genome shotgun (WGS) entry which is preliminary data.</text>
</comment>
<dbReference type="AlphaFoldDB" id="A0A5C5XZQ2"/>
<dbReference type="PANTHER" id="PTHR12151">
    <property type="entry name" value="ELECTRON TRANSPORT PROTIN SCO1/SENC FAMILY MEMBER"/>
    <property type="match status" value="1"/>
</dbReference>
<keyword evidence="5" id="KW-0812">Transmembrane</keyword>
<feature type="region of interest" description="Disordered" evidence="4">
    <location>
        <begin position="272"/>
        <end position="296"/>
    </location>
</feature>
<evidence type="ECO:0000256" key="2">
    <source>
        <dbReference type="PIRSR" id="PIRSR603782-1"/>
    </source>
</evidence>
<feature type="binding site" evidence="2">
    <location>
        <position position="83"/>
    </location>
    <ligand>
        <name>Cu cation</name>
        <dbReference type="ChEBI" id="CHEBI:23378"/>
    </ligand>
</feature>
<feature type="disulfide bond" description="Redox-active" evidence="3">
    <location>
        <begin position="83"/>
        <end position="87"/>
    </location>
</feature>
<protein>
    <submittedName>
        <fullName evidence="6">SCO1/SenC</fullName>
    </submittedName>
</protein>
<keyword evidence="5" id="KW-1133">Transmembrane helix</keyword>
<comment type="similarity">
    <text evidence="1">Belongs to the SCO1/2 family.</text>
</comment>
<proteinExistence type="inferred from homology"/>
<keyword evidence="2" id="KW-0186">Copper</keyword>
<keyword evidence="5" id="KW-0472">Membrane</keyword>
<dbReference type="EMBL" id="SJPL01000001">
    <property type="protein sequence ID" value="TWT68374.1"/>
    <property type="molecule type" value="Genomic_DNA"/>
</dbReference>
<feature type="compositionally biased region" description="Low complexity" evidence="4">
    <location>
        <begin position="279"/>
        <end position="296"/>
    </location>
</feature>